<dbReference type="Gene3D" id="3.40.50.150">
    <property type="entry name" value="Vaccinia Virus protein VP39"/>
    <property type="match status" value="1"/>
</dbReference>
<dbReference type="InterPro" id="IPR006901">
    <property type="entry name" value="TrmK"/>
</dbReference>
<evidence type="ECO:0000313" key="2">
    <source>
        <dbReference type="Proteomes" id="UP000789326"/>
    </source>
</evidence>
<dbReference type="Pfam" id="PF04816">
    <property type="entry name" value="TrmK"/>
    <property type="match status" value="1"/>
</dbReference>
<proteinExistence type="predicted"/>
<dbReference type="PANTHER" id="PTHR38451">
    <property type="entry name" value="TRNA (ADENINE(22)-N(1))-METHYLTRANSFERASE"/>
    <property type="match status" value="1"/>
</dbReference>
<keyword evidence="1" id="KW-0808">Transferase</keyword>
<organism evidence="1 2">
    <name type="scientific">Peribacillus simplex</name>
    <dbReference type="NCBI Taxonomy" id="1478"/>
    <lineage>
        <taxon>Bacteria</taxon>
        <taxon>Bacillati</taxon>
        <taxon>Bacillota</taxon>
        <taxon>Bacilli</taxon>
        <taxon>Bacillales</taxon>
        <taxon>Bacillaceae</taxon>
        <taxon>Peribacillus</taxon>
    </lineage>
</organism>
<dbReference type="Gene3D" id="1.10.287.1890">
    <property type="match status" value="1"/>
</dbReference>
<reference evidence="1" key="1">
    <citation type="submission" date="2021-11" db="EMBL/GenBank/DDBJ databases">
        <authorList>
            <person name="Bulgarelli D."/>
        </authorList>
    </citation>
    <scope>NUCLEOTIDE SEQUENCE</scope>
    <source>
        <strain evidence="1">Bi133</strain>
    </source>
</reference>
<evidence type="ECO:0000313" key="1">
    <source>
        <dbReference type="EMBL" id="CAH0249283.1"/>
    </source>
</evidence>
<dbReference type="PANTHER" id="PTHR38451:SF1">
    <property type="entry name" value="TRNA (ADENINE(22)-N(1))-METHYLTRANSFERASE"/>
    <property type="match status" value="1"/>
</dbReference>
<dbReference type="AlphaFoldDB" id="A0A9W4L2F2"/>
<gene>
    <name evidence="1" type="primary">trmK</name>
    <name evidence="1" type="ORF">SRABI133_03084</name>
</gene>
<dbReference type="SUPFAM" id="SSF53335">
    <property type="entry name" value="S-adenosyl-L-methionine-dependent methyltransferases"/>
    <property type="match status" value="1"/>
</dbReference>
<dbReference type="InterPro" id="IPR029063">
    <property type="entry name" value="SAM-dependent_MTases_sf"/>
</dbReference>
<accession>A0A9W4L2F2</accession>
<comment type="caution">
    <text evidence="1">The sequence shown here is derived from an EMBL/GenBank/DDBJ whole genome shotgun (WGS) entry which is preliminary data.</text>
</comment>
<dbReference type="GO" id="GO:0160105">
    <property type="term" value="F:tRNA (adenine(22)-N1)-methyltransferase activity"/>
    <property type="evidence" value="ECO:0007669"/>
    <property type="project" value="UniProtKB-EC"/>
</dbReference>
<dbReference type="PIRSF" id="PIRSF018637">
    <property type="entry name" value="TrmK"/>
    <property type="match status" value="1"/>
</dbReference>
<keyword evidence="1" id="KW-0489">Methyltransferase</keyword>
<sequence length="275" mass="30446">MSTDSRGPISPFCNFSIELGIIEWETNYSKTLFELRELINMNHEKLSMRLERVAIHIPKGSILADIGSDHAYLPCYAVTNGLCDSAIAGEVVEGPYQSARKQVAMTGLGDKIEVRKGDGLEVLNPDEATCITIAGMGGTLISSILESGKGKLGKAERLILQPNVGAANVRSWLIENGWELSGEEILEEDGKIYEILIAKKGDPLRPYGVNKQAGLTFGPYLREQFSDIFIKKWQLEKKHLERIIEQLDESGRSGLETKRNELKSQISVIEEVLKG</sequence>
<dbReference type="Proteomes" id="UP000789326">
    <property type="component" value="Unassembled WGS sequence"/>
</dbReference>
<dbReference type="GO" id="GO:0032259">
    <property type="term" value="P:methylation"/>
    <property type="evidence" value="ECO:0007669"/>
    <property type="project" value="UniProtKB-KW"/>
</dbReference>
<protein>
    <submittedName>
        <fullName evidence="1">tRNA (Adenine(22)-N(1))-methyltransferase</fullName>
        <ecNumber evidence="1">2.1.1.217</ecNumber>
    </submittedName>
</protein>
<dbReference type="EC" id="2.1.1.217" evidence="1"/>
<dbReference type="EMBL" id="CAKKMG010000045">
    <property type="protein sequence ID" value="CAH0249283.1"/>
    <property type="molecule type" value="Genomic_DNA"/>
</dbReference>
<name>A0A9W4L2F2_9BACI</name>